<gene>
    <name evidence="1" type="ORF">SAMN04488130_10619</name>
</gene>
<keyword evidence="2" id="KW-1185">Reference proteome</keyword>
<sequence>MMPFPFDEIVTQSFENHLTWTFEELLGYLETWPATQHYILKNNNNCLELIYDMLKAFWQRMIKK</sequence>
<accession>A0A1H5XFL4</accession>
<name>A0A1H5XFL4_9FLAO</name>
<dbReference type="EMBL" id="FNVP01000006">
    <property type="protein sequence ID" value="SEG10423.1"/>
    <property type="molecule type" value="Genomic_DNA"/>
</dbReference>
<dbReference type="Proteomes" id="UP000236737">
    <property type="component" value="Unassembled WGS sequence"/>
</dbReference>
<dbReference type="RefSeq" id="WP_244175225.1">
    <property type="nucleotide sequence ID" value="NZ_FNVP01000006.1"/>
</dbReference>
<protein>
    <submittedName>
        <fullName evidence="1">Uncharacterized protein</fullName>
    </submittedName>
</protein>
<reference evidence="2" key="1">
    <citation type="submission" date="2016-10" db="EMBL/GenBank/DDBJ databases">
        <authorList>
            <person name="Varghese N."/>
            <person name="Submissions S."/>
        </authorList>
    </citation>
    <scope>NUCLEOTIDE SEQUENCE [LARGE SCALE GENOMIC DNA]</scope>
    <source>
        <strain evidence="2">CGMCC 1.9230</strain>
    </source>
</reference>
<dbReference type="AlphaFoldDB" id="A0A1H5XFL4"/>
<evidence type="ECO:0000313" key="2">
    <source>
        <dbReference type="Proteomes" id="UP000236737"/>
    </source>
</evidence>
<proteinExistence type="predicted"/>
<dbReference type="Gene3D" id="1.10.10.2560">
    <property type="match status" value="1"/>
</dbReference>
<evidence type="ECO:0000313" key="1">
    <source>
        <dbReference type="EMBL" id="SEG10423.1"/>
    </source>
</evidence>
<organism evidence="1 2">
    <name type="scientific">Flavobacterium urumqiense</name>
    <dbReference type="NCBI Taxonomy" id="935224"/>
    <lineage>
        <taxon>Bacteria</taxon>
        <taxon>Pseudomonadati</taxon>
        <taxon>Bacteroidota</taxon>
        <taxon>Flavobacteriia</taxon>
        <taxon>Flavobacteriales</taxon>
        <taxon>Flavobacteriaceae</taxon>
        <taxon>Flavobacterium</taxon>
    </lineage>
</organism>